<protein>
    <submittedName>
        <fullName evidence="2">Uncharacterized protein</fullName>
    </submittedName>
</protein>
<dbReference type="Proteomes" id="UP000654075">
    <property type="component" value="Unassembled WGS sequence"/>
</dbReference>
<sequence length="241" mass="27387">MMRGEDSYGRGPRREDSYGRAPRGEDSYGRSPQRGSYGTSESPMDRQQQQHEQQQQGFFGQAMDGLFGVVQGGQGQQAQDLYLQRSPSRGRPEYQEQQPPTQLQLQPYGGQAPPTTLLPPYNNNYSDNYNNNDNNNYRGQVPKTNLNLPQYQGQVPQTRLPPEYQVPQTRVPEQYQQQQMDGHGLAAHRSASPDADRCEHILLDFQETLRSVNQELQSSRAEQRGPILGRAIKKCKGFDQE</sequence>
<keyword evidence="3" id="KW-1185">Reference proteome</keyword>
<comment type="caution">
    <text evidence="2">The sequence shown here is derived from an EMBL/GenBank/DDBJ whole genome shotgun (WGS) entry which is preliminary data.</text>
</comment>
<reference evidence="2" key="1">
    <citation type="submission" date="2021-02" db="EMBL/GenBank/DDBJ databases">
        <authorList>
            <person name="Dougan E. K."/>
            <person name="Rhodes N."/>
            <person name="Thang M."/>
            <person name="Chan C."/>
        </authorList>
    </citation>
    <scope>NUCLEOTIDE SEQUENCE</scope>
</reference>
<proteinExistence type="predicted"/>
<feature type="compositionally biased region" description="Basic and acidic residues" evidence="1">
    <location>
        <begin position="1"/>
        <end position="28"/>
    </location>
</feature>
<feature type="compositionally biased region" description="Polar residues" evidence="1">
    <location>
        <begin position="33"/>
        <end position="46"/>
    </location>
</feature>
<feature type="region of interest" description="Disordered" evidence="1">
    <location>
        <begin position="1"/>
        <end position="127"/>
    </location>
</feature>
<organism evidence="2 3">
    <name type="scientific">Polarella glacialis</name>
    <name type="common">Dinoflagellate</name>
    <dbReference type="NCBI Taxonomy" id="89957"/>
    <lineage>
        <taxon>Eukaryota</taxon>
        <taxon>Sar</taxon>
        <taxon>Alveolata</taxon>
        <taxon>Dinophyceae</taxon>
        <taxon>Suessiales</taxon>
        <taxon>Suessiaceae</taxon>
        <taxon>Polarella</taxon>
    </lineage>
</organism>
<gene>
    <name evidence="2" type="ORF">PGLA1383_LOCUS14760</name>
</gene>
<dbReference type="AlphaFoldDB" id="A0A813EE03"/>
<name>A0A813EE03_POLGL</name>
<feature type="non-terminal residue" evidence="2">
    <location>
        <position position="241"/>
    </location>
</feature>
<accession>A0A813EE03</accession>
<evidence type="ECO:0000313" key="3">
    <source>
        <dbReference type="Proteomes" id="UP000654075"/>
    </source>
</evidence>
<evidence type="ECO:0000256" key="1">
    <source>
        <dbReference type="SAM" id="MobiDB-lite"/>
    </source>
</evidence>
<dbReference type="EMBL" id="CAJNNV010008490">
    <property type="protein sequence ID" value="CAE8596294.1"/>
    <property type="molecule type" value="Genomic_DNA"/>
</dbReference>
<feature type="compositionally biased region" description="Low complexity" evidence="1">
    <location>
        <begin position="95"/>
        <end position="127"/>
    </location>
</feature>
<feature type="compositionally biased region" description="Low complexity" evidence="1">
    <location>
        <begin position="50"/>
        <end position="61"/>
    </location>
</feature>
<evidence type="ECO:0000313" key="2">
    <source>
        <dbReference type="EMBL" id="CAE8596294.1"/>
    </source>
</evidence>